<comment type="caution">
    <text evidence="2">The sequence shown here is derived from an EMBL/GenBank/DDBJ whole genome shotgun (WGS) entry which is preliminary data.</text>
</comment>
<keyword evidence="3" id="KW-1185">Reference proteome</keyword>
<keyword evidence="1" id="KW-0472">Membrane</keyword>
<proteinExistence type="predicted"/>
<dbReference type="AlphaFoldDB" id="I5CAC1"/>
<keyword evidence="1" id="KW-0812">Transmembrane</keyword>
<protein>
    <submittedName>
        <fullName evidence="2">Uncharacterized protein</fullName>
    </submittedName>
</protein>
<evidence type="ECO:0000313" key="2">
    <source>
        <dbReference type="EMBL" id="EIM78773.1"/>
    </source>
</evidence>
<dbReference type="STRING" id="1189621.A3SI_01906"/>
<name>I5CAC1_9BACT</name>
<feature type="transmembrane region" description="Helical" evidence="1">
    <location>
        <begin position="21"/>
        <end position="41"/>
    </location>
</feature>
<organism evidence="2 3">
    <name type="scientific">Nitritalea halalkaliphila LW7</name>
    <dbReference type="NCBI Taxonomy" id="1189621"/>
    <lineage>
        <taxon>Bacteria</taxon>
        <taxon>Pseudomonadati</taxon>
        <taxon>Bacteroidota</taxon>
        <taxon>Cytophagia</taxon>
        <taxon>Cytophagales</taxon>
        <taxon>Cyclobacteriaceae</taxon>
        <taxon>Nitritalea</taxon>
    </lineage>
</organism>
<evidence type="ECO:0000256" key="1">
    <source>
        <dbReference type="SAM" id="Phobius"/>
    </source>
</evidence>
<reference evidence="2 3" key="1">
    <citation type="submission" date="2012-05" db="EMBL/GenBank/DDBJ databases">
        <title>Genome sequence of Nitritalea halalkaliphila LW7.</title>
        <authorList>
            <person name="Jangir P.K."/>
            <person name="Singh A."/>
            <person name="Shivaji S."/>
            <person name="Sharma R."/>
        </authorList>
    </citation>
    <scope>NUCLEOTIDE SEQUENCE [LARGE SCALE GENOMIC DNA]</scope>
    <source>
        <strain evidence="2 3">LW7</strain>
    </source>
</reference>
<gene>
    <name evidence="2" type="ORF">A3SI_01906</name>
</gene>
<dbReference type="Proteomes" id="UP000005551">
    <property type="component" value="Unassembled WGS sequence"/>
</dbReference>
<keyword evidence="1" id="KW-1133">Transmembrane helix</keyword>
<dbReference type="EMBL" id="AJYA01000002">
    <property type="protein sequence ID" value="EIM78773.1"/>
    <property type="molecule type" value="Genomic_DNA"/>
</dbReference>
<feature type="transmembrane region" description="Helical" evidence="1">
    <location>
        <begin position="47"/>
        <end position="68"/>
    </location>
</feature>
<accession>I5CAC1</accession>
<sequence>MFFKLACKINYKSLMRKDMPVINAELFLNWGTNLVISYTKGDFWKNFILLLAFIGPFHRVPVFLGITFPVDFSSMSVRVNVGRGFWLRLLRNIFYM</sequence>
<evidence type="ECO:0000313" key="3">
    <source>
        <dbReference type="Proteomes" id="UP000005551"/>
    </source>
</evidence>